<dbReference type="EMBL" id="CAKOAT010286265">
    <property type="protein sequence ID" value="CAH8360369.1"/>
    <property type="molecule type" value="Genomic_DNA"/>
</dbReference>
<accession>A0ABC8KQV5</accession>
<dbReference type="PANTHER" id="PTHR31182">
    <property type="entry name" value="C2 NT-TYPE DOMAIN-CONTAINING PROTEIN"/>
    <property type="match status" value="1"/>
</dbReference>
<reference evidence="3 4" key="1">
    <citation type="submission" date="2022-03" db="EMBL/GenBank/DDBJ databases">
        <authorList>
            <person name="Macdonald S."/>
            <person name="Ahmed S."/>
            <person name="Newling K."/>
        </authorList>
    </citation>
    <scope>NUCLEOTIDE SEQUENCE [LARGE SCALE GENOMIC DNA]</scope>
</reference>
<proteinExistence type="predicted"/>
<dbReference type="PROSITE" id="PS51840">
    <property type="entry name" value="C2_NT"/>
    <property type="match status" value="1"/>
</dbReference>
<gene>
    <name evidence="3" type="ORF">ERUC_LOCUS26125</name>
</gene>
<feature type="compositionally biased region" description="Basic and acidic residues" evidence="1">
    <location>
        <begin position="244"/>
        <end position="254"/>
    </location>
</feature>
<keyword evidence="4" id="KW-1185">Reference proteome</keyword>
<evidence type="ECO:0000313" key="3">
    <source>
        <dbReference type="EMBL" id="CAH8360369.1"/>
    </source>
</evidence>
<dbReference type="Proteomes" id="UP001642260">
    <property type="component" value="Unassembled WGS sequence"/>
</dbReference>
<evidence type="ECO:0000256" key="1">
    <source>
        <dbReference type="SAM" id="MobiDB-lite"/>
    </source>
</evidence>
<feature type="region of interest" description="Disordered" evidence="1">
    <location>
        <begin position="244"/>
        <end position="269"/>
    </location>
</feature>
<evidence type="ECO:0000259" key="2">
    <source>
        <dbReference type="PROSITE" id="PS51840"/>
    </source>
</evidence>
<feature type="region of interest" description="Disordered" evidence="1">
    <location>
        <begin position="188"/>
        <end position="228"/>
    </location>
</feature>
<feature type="compositionally biased region" description="Polar residues" evidence="1">
    <location>
        <begin position="212"/>
        <end position="224"/>
    </location>
</feature>
<comment type="caution">
    <text evidence="3">The sequence shown here is derived from an EMBL/GenBank/DDBJ whole genome shotgun (WGS) entry which is preliminary data.</text>
</comment>
<feature type="compositionally biased region" description="Polar residues" evidence="1">
    <location>
        <begin position="192"/>
        <end position="205"/>
    </location>
</feature>
<sequence length="540" mass="59927">MAKKVRKLHVMVKPVRLDGLPAVLGGQTEAKNVFAMVELKWKGPVSGFGLGLVPFYRSNRPINHTSSKPIALGVSHVKWEEEFERICCIVGPWNLSFSVFYGETIDAKNKKAIVGKASLDLAELASKLESTVERQLPIRSKGLLWKGATLVVNVTFSEVRNEPDDFTQLGPVTVDSAITTKMASRRGGIDFDTSSSPATASNSGAVSPILGTGSNSSPENQSEPGQKAGFNWWKRRRLSFSMTWRREPREEETSTKIPSATESGKPATELSIEPNKWVVKDLASRDGKWKLRSEVYTASIDQRSEQAGGEAACAAVAVVVAHWFQANPRLINPSGTEFDSLITQGSSLWQSLSDKESYLTLFPDRHFDLETIVSAKLRPIRVCTEHSFTGFFNPERFASLEGLMSFDQIWDEVEKEVAVASGNGESRVYIVSWNDHFFVVKADLDGYCVIDSLGERLFEGCKQAYILKFDDSSLMYEKEASSEKLVCKGKECCREYIKRFLAAIPVAELAAKEEKGNVVDVSLLHEKLQIDLHHIMLTAD</sequence>
<dbReference type="PANTHER" id="PTHR31182:SF17">
    <property type="entry name" value="EEIG1_EHBP1 PROTEIN AMINO-TERMINAL DOMAIN PROTEIN"/>
    <property type="match status" value="1"/>
</dbReference>
<feature type="domain" description="C2 NT-type" evidence="2">
    <location>
        <begin position="1"/>
        <end position="158"/>
    </location>
</feature>
<dbReference type="Pfam" id="PF10358">
    <property type="entry name" value="NT-C2"/>
    <property type="match status" value="1"/>
</dbReference>
<name>A0ABC8KQV5_ERUVS</name>
<dbReference type="InterPro" id="IPR019448">
    <property type="entry name" value="NT-C2"/>
</dbReference>
<organism evidence="3 4">
    <name type="scientific">Eruca vesicaria subsp. sativa</name>
    <name type="common">Garden rocket</name>
    <name type="synonym">Eruca sativa</name>
    <dbReference type="NCBI Taxonomy" id="29727"/>
    <lineage>
        <taxon>Eukaryota</taxon>
        <taxon>Viridiplantae</taxon>
        <taxon>Streptophyta</taxon>
        <taxon>Embryophyta</taxon>
        <taxon>Tracheophyta</taxon>
        <taxon>Spermatophyta</taxon>
        <taxon>Magnoliopsida</taxon>
        <taxon>eudicotyledons</taxon>
        <taxon>Gunneridae</taxon>
        <taxon>Pentapetalae</taxon>
        <taxon>rosids</taxon>
        <taxon>malvids</taxon>
        <taxon>Brassicales</taxon>
        <taxon>Brassicaceae</taxon>
        <taxon>Brassiceae</taxon>
        <taxon>Eruca</taxon>
    </lineage>
</organism>
<protein>
    <recommendedName>
        <fullName evidence="2">C2 NT-type domain-containing protein</fullName>
    </recommendedName>
</protein>
<evidence type="ECO:0000313" key="4">
    <source>
        <dbReference type="Proteomes" id="UP001642260"/>
    </source>
</evidence>
<dbReference type="AlphaFoldDB" id="A0ABC8KQV5"/>